<name>A0A6B8RJ90_9BACL</name>
<dbReference type="PANTHER" id="PTHR30404:SF0">
    <property type="entry name" value="N-ACETYLMURAMOYL-L-ALANINE AMIDASE AMIC"/>
    <property type="match status" value="1"/>
</dbReference>
<proteinExistence type="predicted"/>
<dbReference type="KEGG" id="ppsc:EHS13_11080"/>
<reference evidence="5" key="1">
    <citation type="submission" date="2018-11" db="EMBL/GenBank/DDBJ databases">
        <title>Complete genome sequence of Paenibacillus sp. ML311-T8.</title>
        <authorList>
            <person name="Nam Y.-D."/>
            <person name="Kang J."/>
            <person name="Chung W.-H."/>
            <person name="Park Y.S."/>
        </authorList>
    </citation>
    <scope>NUCLEOTIDE SEQUENCE [LARGE SCALE GENOMIC DNA]</scope>
    <source>
        <strain evidence="5">ML311-T8</strain>
    </source>
</reference>
<dbReference type="PROSITE" id="PS51272">
    <property type="entry name" value="SLH"/>
    <property type="match status" value="3"/>
</dbReference>
<dbReference type="Pfam" id="PF01520">
    <property type="entry name" value="Amidase_3"/>
    <property type="match status" value="1"/>
</dbReference>
<dbReference type="AlphaFoldDB" id="A0A6B8RJ90"/>
<feature type="domain" description="SLH" evidence="3">
    <location>
        <begin position="280"/>
        <end position="343"/>
    </location>
</feature>
<dbReference type="EMBL" id="CP034235">
    <property type="protein sequence ID" value="QGQ95388.1"/>
    <property type="molecule type" value="Genomic_DNA"/>
</dbReference>
<evidence type="ECO:0000256" key="2">
    <source>
        <dbReference type="SAM" id="SignalP"/>
    </source>
</evidence>
<feature type="chain" id="PRO_5025566347" evidence="2">
    <location>
        <begin position="25"/>
        <end position="413"/>
    </location>
</feature>
<dbReference type="PANTHER" id="PTHR30404">
    <property type="entry name" value="N-ACETYLMURAMOYL-L-ALANINE AMIDASE"/>
    <property type="match status" value="1"/>
</dbReference>
<dbReference type="Proteomes" id="UP000426246">
    <property type="component" value="Chromosome"/>
</dbReference>
<dbReference type="OrthoDB" id="9763643at2"/>
<gene>
    <name evidence="4" type="ORF">EHS13_11080</name>
</gene>
<feature type="signal peptide" evidence="2">
    <location>
        <begin position="1"/>
        <end position="24"/>
    </location>
</feature>
<evidence type="ECO:0000259" key="3">
    <source>
        <dbReference type="PROSITE" id="PS51272"/>
    </source>
</evidence>
<dbReference type="GO" id="GO:0008745">
    <property type="term" value="F:N-acetylmuramoyl-L-alanine amidase activity"/>
    <property type="evidence" value="ECO:0007669"/>
    <property type="project" value="InterPro"/>
</dbReference>
<dbReference type="GO" id="GO:0030288">
    <property type="term" value="C:outer membrane-bounded periplasmic space"/>
    <property type="evidence" value="ECO:0007669"/>
    <property type="project" value="TreeGrafter"/>
</dbReference>
<protein>
    <submittedName>
        <fullName evidence="4">N-acetylmuramoyl-L-alanine amidase</fullName>
    </submittedName>
</protein>
<dbReference type="SMART" id="SM00646">
    <property type="entry name" value="Ami_3"/>
    <property type="match status" value="1"/>
</dbReference>
<dbReference type="Gene3D" id="3.40.630.40">
    <property type="entry name" value="Zn-dependent exopeptidases"/>
    <property type="match status" value="1"/>
</dbReference>
<sequence>MRKLLFILPIWLCLVIISPSYAHAIKIVVDAGHGGSDPGAIGINGLNEKDITLDIALKLQDQLVKRDYEVVLSRTDDRFISLQDRVDYTNKQSADLFISIHGNSYPSSQAKGTLVLYYDNQFPQSSYPASAQMESLTPISKAFAQQVLDAFINKLHTENQDIVPSSVYVVRNGTIPSVLIETAFLSNPEDAALLADPIVRSQMAEAIADGIQAFRPLPAKLAFTDINGHWAKDAILSLNEKGIVTGENHLYYPDRSLSRAELLTLLDRIHPFESLSEGYEKAVFSDLNEQHWAYPTFEKAIAAGYIRGYDDGSIKPDQAVSRGEAAALIDQFVEKTEPAPSTDGAAPQIDEGITDVPAAFTDVSADSWYAPAINHLRSLGILTGKTPDLFAPNKTITRAEIAALLDRWTDKNR</sequence>
<organism evidence="4 5">
    <name type="scientific">Paenibacillus psychroresistens</name>
    <dbReference type="NCBI Taxonomy" id="1778678"/>
    <lineage>
        <taxon>Bacteria</taxon>
        <taxon>Bacillati</taxon>
        <taxon>Bacillota</taxon>
        <taxon>Bacilli</taxon>
        <taxon>Bacillales</taxon>
        <taxon>Paenibacillaceae</taxon>
        <taxon>Paenibacillus</taxon>
    </lineage>
</organism>
<dbReference type="Pfam" id="PF00395">
    <property type="entry name" value="SLH"/>
    <property type="match status" value="3"/>
</dbReference>
<dbReference type="SUPFAM" id="SSF53187">
    <property type="entry name" value="Zn-dependent exopeptidases"/>
    <property type="match status" value="1"/>
</dbReference>
<keyword evidence="1" id="KW-0378">Hydrolase</keyword>
<dbReference type="InterPro" id="IPR001119">
    <property type="entry name" value="SLH_dom"/>
</dbReference>
<evidence type="ECO:0000313" key="5">
    <source>
        <dbReference type="Proteomes" id="UP000426246"/>
    </source>
</evidence>
<dbReference type="InterPro" id="IPR002508">
    <property type="entry name" value="MurNAc-LAA_cat"/>
</dbReference>
<feature type="domain" description="SLH" evidence="3">
    <location>
        <begin position="356"/>
        <end position="413"/>
    </location>
</feature>
<evidence type="ECO:0000256" key="1">
    <source>
        <dbReference type="ARBA" id="ARBA00022801"/>
    </source>
</evidence>
<dbReference type="RefSeq" id="WP_155700411.1">
    <property type="nucleotide sequence ID" value="NZ_CP034235.1"/>
</dbReference>
<keyword evidence="5" id="KW-1185">Reference proteome</keyword>
<dbReference type="InterPro" id="IPR050695">
    <property type="entry name" value="N-acetylmuramoyl_amidase_3"/>
</dbReference>
<keyword evidence="2" id="KW-0732">Signal</keyword>
<dbReference type="GO" id="GO:0009253">
    <property type="term" value="P:peptidoglycan catabolic process"/>
    <property type="evidence" value="ECO:0007669"/>
    <property type="project" value="InterPro"/>
</dbReference>
<dbReference type="CDD" id="cd02696">
    <property type="entry name" value="MurNAc-LAA"/>
    <property type="match status" value="1"/>
</dbReference>
<accession>A0A6B8RJ90</accession>
<evidence type="ECO:0000313" key="4">
    <source>
        <dbReference type="EMBL" id="QGQ95388.1"/>
    </source>
</evidence>
<feature type="domain" description="SLH" evidence="3">
    <location>
        <begin position="218"/>
        <end position="278"/>
    </location>
</feature>